<dbReference type="SFLD" id="SFLDG01123">
    <property type="entry name" value="methyltransferase_(Class_B)"/>
    <property type="match status" value="1"/>
</dbReference>
<dbReference type="GO" id="GO:0003824">
    <property type="term" value="F:catalytic activity"/>
    <property type="evidence" value="ECO:0007669"/>
    <property type="project" value="InterPro"/>
</dbReference>
<dbReference type="InterPro" id="IPR036724">
    <property type="entry name" value="Cobalamin-bd_sf"/>
</dbReference>
<dbReference type="InterPro" id="IPR034466">
    <property type="entry name" value="Methyltransferase_Class_B"/>
</dbReference>
<evidence type="ECO:0000256" key="4">
    <source>
        <dbReference type="ARBA" id="ARBA00023004"/>
    </source>
</evidence>
<dbReference type="PANTHER" id="PTHR43409:SF16">
    <property type="entry name" value="SLR0320 PROTEIN"/>
    <property type="match status" value="1"/>
</dbReference>
<dbReference type="PANTHER" id="PTHR43409">
    <property type="entry name" value="ANAEROBIC MAGNESIUM-PROTOPORPHYRIN IX MONOMETHYL ESTER CYCLASE-RELATED"/>
    <property type="match status" value="1"/>
</dbReference>
<keyword evidence="5" id="KW-0411">Iron-sulfur</keyword>
<keyword evidence="9" id="KW-1185">Reference proteome</keyword>
<dbReference type="GO" id="GO:0031419">
    <property type="term" value="F:cobalamin binding"/>
    <property type="evidence" value="ECO:0007669"/>
    <property type="project" value="InterPro"/>
</dbReference>
<comment type="caution">
    <text evidence="8">The sequence shown here is derived from an EMBL/GenBank/DDBJ whole genome shotgun (WGS) entry which is preliminary data.</text>
</comment>
<dbReference type="InterPro" id="IPR023404">
    <property type="entry name" value="rSAM_horseshoe"/>
</dbReference>
<dbReference type="CDD" id="cd02068">
    <property type="entry name" value="radical_SAM_B12_BD"/>
    <property type="match status" value="1"/>
</dbReference>
<dbReference type="GO" id="GO:0051539">
    <property type="term" value="F:4 iron, 4 sulfur cluster binding"/>
    <property type="evidence" value="ECO:0007669"/>
    <property type="project" value="UniProtKB-KW"/>
</dbReference>
<reference evidence="8 9" key="1">
    <citation type="submission" date="2019-07" db="EMBL/GenBank/DDBJ databases">
        <title>Genomic Encyclopedia of Type Strains, Phase IV (KMG-IV): sequencing the most valuable type-strain genomes for metagenomic binning, comparative biology and taxonomic classification.</title>
        <authorList>
            <person name="Goeker M."/>
        </authorList>
    </citation>
    <scope>NUCLEOTIDE SEQUENCE [LARGE SCALE GENOMIC DNA]</scope>
    <source>
        <strain evidence="8 9">SS015</strain>
    </source>
</reference>
<protein>
    <submittedName>
        <fullName evidence="8">Anaerobic magnesium-protoporphyrin IX monomethyl ester cyclase</fullName>
    </submittedName>
</protein>
<feature type="domain" description="Radical SAM core" evidence="7">
    <location>
        <begin position="172"/>
        <end position="394"/>
    </location>
</feature>
<keyword evidence="3" id="KW-0479">Metal-binding</keyword>
<evidence type="ECO:0000256" key="3">
    <source>
        <dbReference type="ARBA" id="ARBA00022723"/>
    </source>
</evidence>
<dbReference type="OrthoDB" id="9762608at2"/>
<dbReference type="Gene3D" id="3.40.50.280">
    <property type="entry name" value="Cobalamin-binding domain"/>
    <property type="match status" value="1"/>
</dbReference>
<dbReference type="PROSITE" id="PS51918">
    <property type="entry name" value="RADICAL_SAM"/>
    <property type="match status" value="1"/>
</dbReference>
<dbReference type="InterPro" id="IPR051198">
    <property type="entry name" value="BchE-like"/>
</dbReference>
<dbReference type="Gene3D" id="3.80.30.20">
    <property type="entry name" value="tm_1862 like domain"/>
    <property type="match status" value="1"/>
</dbReference>
<dbReference type="Proteomes" id="UP000324159">
    <property type="component" value="Unassembled WGS sequence"/>
</dbReference>
<feature type="domain" description="B12-binding" evidence="6">
    <location>
        <begin position="1"/>
        <end position="134"/>
    </location>
</feature>
<gene>
    <name evidence="8" type="ORF">EDC39_10565</name>
</gene>
<evidence type="ECO:0000256" key="5">
    <source>
        <dbReference type="ARBA" id="ARBA00023014"/>
    </source>
</evidence>
<dbReference type="Pfam" id="PF02310">
    <property type="entry name" value="B12-binding"/>
    <property type="match status" value="1"/>
</dbReference>
<comment type="cofactor">
    <cofactor evidence="1">
        <name>[4Fe-4S] cluster</name>
        <dbReference type="ChEBI" id="CHEBI:49883"/>
    </cofactor>
</comment>
<dbReference type="InterPro" id="IPR058240">
    <property type="entry name" value="rSAM_sf"/>
</dbReference>
<dbReference type="GO" id="GO:0046872">
    <property type="term" value="F:metal ion binding"/>
    <property type="evidence" value="ECO:0007669"/>
    <property type="project" value="UniProtKB-KW"/>
</dbReference>
<dbReference type="SUPFAM" id="SSF52242">
    <property type="entry name" value="Cobalamin (vitamin B12)-binding domain"/>
    <property type="match status" value="1"/>
</dbReference>
<dbReference type="AlphaFoldDB" id="A0A5D3WL63"/>
<evidence type="ECO:0000259" key="7">
    <source>
        <dbReference type="PROSITE" id="PS51918"/>
    </source>
</evidence>
<dbReference type="InterPro" id="IPR006158">
    <property type="entry name" value="Cobalamin-bd"/>
</dbReference>
<keyword evidence="2" id="KW-0949">S-adenosyl-L-methionine</keyword>
<dbReference type="InterPro" id="IPR007197">
    <property type="entry name" value="rSAM"/>
</dbReference>
<dbReference type="CDD" id="cd01335">
    <property type="entry name" value="Radical_SAM"/>
    <property type="match status" value="1"/>
</dbReference>
<accession>A0A5D3WL63</accession>
<dbReference type="Pfam" id="PF04055">
    <property type="entry name" value="Radical_SAM"/>
    <property type="match status" value="1"/>
</dbReference>
<dbReference type="InterPro" id="IPR025288">
    <property type="entry name" value="DUF4080"/>
</dbReference>
<dbReference type="GO" id="GO:0005829">
    <property type="term" value="C:cytosol"/>
    <property type="evidence" value="ECO:0007669"/>
    <property type="project" value="TreeGrafter"/>
</dbReference>
<name>A0A5D3WL63_9BACT</name>
<organism evidence="8 9">
    <name type="scientific">Geothermobacter ehrlichii</name>
    <dbReference type="NCBI Taxonomy" id="213224"/>
    <lineage>
        <taxon>Bacteria</taxon>
        <taxon>Pseudomonadati</taxon>
        <taxon>Thermodesulfobacteriota</taxon>
        <taxon>Desulfuromonadia</taxon>
        <taxon>Desulfuromonadales</taxon>
        <taxon>Geothermobacteraceae</taxon>
        <taxon>Geothermobacter</taxon>
    </lineage>
</organism>
<dbReference type="SMART" id="SM00729">
    <property type="entry name" value="Elp3"/>
    <property type="match status" value="1"/>
</dbReference>
<evidence type="ECO:0000256" key="2">
    <source>
        <dbReference type="ARBA" id="ARBA00022691"/>
    </source>
</evidence>
<dbReference type="PROSITE" id="PS51332">
    <property type="entry name" value="B12_BINDING"/>
    <property type="match status" value="1"/>
</dbReference>
<evidence type="ECO:0000313" key="9">
    <source>
        <dbReference type="Proteomes" id="UP000324159"/>
    </source>
</evidence>
<sequence length="573" mass="64867">MRVVLTTLHSRYIHPSLALPCLAAFCGDLDCEIRIREFTLQEPKESVLALLLAEKPDVVCFSVYLWNRVRTLELVDALHVASPGLRIVLGGPEVSFDGPELFARHPGLNALVRGEGEEPLRALLAAWSRGDEPGETPRLAWRQGERIVEGPDGPPLADLDRIPSPFAAGLVDTGRGQVYLETSRGCPYDCAFCMSALDDRVRSFSRPRIETDLRWLMQRQVPLVKLVDRTFNYDAGRARRIWRFILEHNRATRFHFEIGAHLLTDDCFELLATVPPETFQFEIGVQSTLPVTLQAIGRRASLERLEKNVRRLVRLGNIHLHLDLIYGLPGEGLDSFVASIDRVLALNPHHLQVEPVKLLPGAPLRRDAERLGIRFDPNPPYTVLATPQLDFDELEHLRTLGRLLDLTWNSGRVPRLFAALRHAGCSPATDLADLAGFCRAGDLLRHPLSQEGVFNLLWDWLRQRFSSTELPPLRTALGRDYAHSERVLPNRVPDFLRGDLTDGERRQVRQRVDAERAARRGDGSKLQFFAVPFNHLPGREKERVIALFLYRTASGRGREVEELWLTENGWFSP</sequence>
<dbReference type="Pfam" id="PF13311">
    <property type="entry name" value="DUF4080"/>
    <property type="match status" value="1"/>
</dbReference>
<evidence type="ECO:0000313" key="8">
    <source>
        <dbReference type="EMBL" id="TYO98703.1"/>
    </source>
</evidence>
<dbReference type="SUPFAM" id="SSF102114">
    <property type="entry name" value="Radical SAM enzymes"/>
    <property type="match status" value="1"/>
</dbReference>
<keyword evidence="4" id="KW-0408">Iron</keyword>
<evidence type="ECO:0000256" key="1">
    <source>
        <dbReference type="ARBA" id="ARBA00001966"/>
    </source>
</evidence>
<dbReference type="EMBL" id="VNIB01000005">
    <property type="protein sequence ID" value="TYO98703.1"/>
    <property type="molecule type" value="Genomic_DNA"/>
</dbReference>
<evidence type="ECO:0000259" key="6">
    <source>
        <dbReference type="PROSITE" id="PS51332"/>
    </source>
</evidence>
<dbReference type="SFLD" id="SFLDS00029">
    <property type="entry name" value="Radical_SAM"/>
    <property type="match status" value="1"/>
</dbReference>
<dbReference type="RefSeq" id="WP_148895645.1">
    <property type="nucleotide sequence ID" value="NZ_VNIB01000005.1"/>
</dbReference>
<dbReference type="InterPro" id="IPR006638">
    <property type="entry name" value="Elp3/MiaA/NifB-like_rSAM"/>
</dbReference>
<dbReference type="SFLD" id="SFLDG01082">
    <property type="entry name" value="B12-binding_domain_containing"/>
    <property type="match status" value="1"/>
</dbReference>
<proteinExistence type="predicted"/>